<dbReference type="Pfam" id="PF02563">
    <property type="entry name" value="Poly_export"/>
    <property type="match status" value="1"/>
</dbReference>
<dbReference type="InterPro" id="IPR003715">
    <property type="entry name" value="Poly_export_N"/>
</dbReference>
<keyword evidence="1 2" id="KW-0732">Signal</keyword>
<dbReference type="GO" id="GO:0015159">
    <property type="term" value="F:polysaccharide transmembrane transporter activity"/>
    <property type="evidence" value="ECO:0007669"/>
    <property type="project" value="InterPro"/>
</dbReference>
<feature type="domain" description="Polysaccharide export protein N-terminal" evidence="3">
    <location>
        <begin position="78"/>
        <end position="161"/>
    </location>
</feature>
<dbReference type="Gene3D" id="3.30.1950.10">
    <property type="entry name" value="wza like domain"/>
    <property type="match status" value="1"/>
</dbReference>
<gene>
    <name evidence="4" type="ORF">F3S47_13525</name>
</gene>
<dbReference type="PANTHER" id="PTHR33619">
    <property type="entry name" value="POLYSACCHARIDE EXPORT PROTEIN GFCE-RELATED"/>
    <property type="match status" value="1"/>
</dbReference>
<dbReference type="EMBL" id="VYQE01000004">
    <property type="protein sequence ID" value="KAA9006794.1"/>
    <property type="molecule type" value="Genomic_DNA"/>
</dbReference>
<evidence type="ECO:0000313" key="4">
    <source>
        <dbReference type="EMBL" id="KAA9006794.1"/>
    </source>
</evidence>
<name>A0A5J5GGY8_9RHOB</name>
<evidence type="ECO:0000259" key="3">
    <source>
        <dbReference type="Pfam" id="PF02563"/>
    </source>
</evidence>
<accession>A0A5J5GGY8</accession>
<dbReference type="PANTHER" id="PTHR33619:SF3">
    <property type="entry name" value="POLYSACCHARIDE EXPORT PROTEIN GFCE-RELATED"/>
    <property type="match status" value="1"/>
</dbReference>
<feature type="signal peptide" evidence="2">
    <location>
        <begin position="1"/>
        <end position="19"/>
    </location>
</feature>
<dbReference type="PROSITE" id="PS51257">
    <property type="entry name" value="PROKAR_LIPOPROTEIN"/>
    <property type="match status" value="1"/>
</dbReference>
<protein>
    <submittedName>
        <fullName evidence="4">Polysaccharide export protein</fullName>
    </submittedName>
</protein>
<dbReference type="InterPro" id="IPR049712">
    <property type="entry name" value="Poly_export"/>
</dbReference>
<evidence type="ECO:0000256" key="2">
    <source>
        <dbReference type="SAM" id="SignalP"/>
    </source>
</evidence>
<dbReference type="AlphaFoldDB" id="A0A5J5GGY8"/>
<evidence type="ECO:0000313" key="5">
    <source>
        <dbReference type="Proteomes" id="UP000326554"/>
    </source>
</evidence>
<proteinExistence type="predicted"/>
<feature type="chain" id="PRO_5023835245" evidence="2">
    <location>
        <begin position="20"/>
        <end position="374"/>
    </location>
</feature>
<comment type="caution">
    <text evidence="4">The sequence shown here is derived from an EMBL/GenBank/DDBJ whole genome shotgun (WGS) entry which is preliminary data.</text>
</comment>
<keyword evidence="5" id="KW-1185">Reference proteome</keyword>
<organism evidence="4 5">
    <name type="scientific">Histidinibacterium aquaticum</name>
    <dbReference type="NCBI Taxonomy" id="2613962"/>
    <lineage>
        <taxon>Bacteria</taxon>
        <taxon>Pseudomonadati</taxon>
        <taxon>Pseudomonadota</taxon>
        <taxon>Alphaproteobacteria</taxon>
        <taxon>Rhodobacterales</taxon>
        <taxon>Paracoccaceae</taxon>
        <taxon>Histidinibacterium</taxon>
    </lineage>
</organism>
<evidence type="ECO:0000256" key="1">
    <source>
        <dbReference type="ARBA" id="ARBA00022729"/>
    </source>
</evidence>
<sequence>MSMHLRIVLLMAVAVVLSACDALPRGAGLQREVLAAQTEENGVANFAVEPVTRENLPLFDSWPVTDGRNLSWIERVDQPNNRIIAPGDTLAVTIWSTEDNGLLTAPGQRFVTLPEMRVSSSGRIFLPYIGSVRVEGMAPETARSRIEEQYLVVTPSAQVQLEMQEGNQNTVNLVSGVRSPGTYPLPDRDFTIMGLLSLGGGVPDNLRNPQIRLQRGGQLYGTSVDRLLESPGLDTTLRGGDKVFVEQGEDYFLSLGAARTESIHYFPQEDVTAIQALSIIGGVDSNRADAQGILILRKYPASAVRADRTGPQHERTIFTIDLTSADGLFSAGEFHLQSGDLVYVTESPLTTANAIIGVAGAALGLGRTVDALAN</sequence>
<reference evidence="4 5" key="1">
    <citation type="submission" date="2019-09" db="EMBL/GenBank/DDBJ databases">
        <authorList>
            <person name="Park J.-S."/>
            <person name="Choi H.-J."/>
        </authorList>
    </citation>
    <scope>NUCLEOTIDE SEQUENCE [LARGE SCALE GENOMIC DNA]</scope>
    <source>
        <strain evidence="4 5">176SS1-4</strain>
    </source>
</reference>
<dbReference type="Gene3D" id="3.10.560.10">
    <property type="entry name" value="Outer membrane lipoprotein wza domain like"/>
    <property type="match status" value="2"/>
</dbReference>
<dbReference type="Proteomes" id="UP000326554">
    <property type="component" value="Unassembled WGS sequence"/>
</dbReference>